<evidence type="ECO:0000313" key="1">
    <source>
        <dbReference type="EMBL" id="MCG4747288.1"/>
    </source>
</evidence>
<dbReference type="InterPro" id="IPR036412">
    <property type="entry name" value="HAD-like_sf"/>
</dbReference>
<dbReference type="Proteomes" id="UP000669239">
    <property type="component" value="Unassembled WGS sequence"/>
</dbReference>
<reference evidence="2 3" key="1">
    <citation type="journal article" date="2020" name="Cell Host Microbe">
        <title>Functional and Genomic Variation between Human-Derived Isolates of Lachnospiraceae Reveals Inter- and Intra-Species Diversity.</title>
        <authorList>
            <person name="Sorbara M.T."/>
            <person name="Littmann E.R."/>
            <person name="Fontana E."/>
            <person name="Moody T.U."/>
            <person name="Kohout C.E."/>
            <person name="Gjonbalaj M."/>
            <person name="Eaton V."/>
            <person name="Seok R."/>
            <person name="Leiner I.M."/>
            <person name="Pamer E.G."/>
        </authorList>
    </citation>
    <scope>NUCLEOTIDE SEQUENCE [LARGE SCALE GENOMIC DNA]</scope>
    <source>
        <strain evidence="2 3">MSK.1.17</strain>
    </source>
</reference>
<evidence type="ECO:0000313" key="2">
    <source>
        <dbReference type="EMBL" id="NSJ48812.1"/>
    </source>
</evidence>
<sequence length="271" mass="30524">MEHSIEIITSTRPDPGQIKAAILDFDGTLSTLRHGWEDVMEPLMVEMICGPDHKDDGTVRKSVQEYIKESTGIQTIHQMNWLARQVEHFHFHQERHDGWWYKNEYNTRLMKQVSQRIADVESGQKKPDDFLIAGARQFLQGLKDRGITIYIASGTDHRDVVREAEILKLSGDFALVRGAPEHMISCPKEAVIQMILQEKALQGPQLLLCGDGKVEIALGVKNQTCTLGVASLEGPRCGVNPEKRVRLIQAGAQAIVGDYLDPQVIYEYYGM</sequence>
<dbReference type="AlphaFoldDB" id="A0AAW5BVG2"/>
<name>A0AAW5BVG2_9FIRM</name>
<dbReference type="CDD" id="cd01427">
    <property type="entry name" value="HAD_like"/>
    <property type="match status" value="1"/>
</dbReference>
<dbReference type="InterPro" id="IPR023214">
    <property type="entry name" value="HAD_sf"/>
</dbReference>
<reference evidence="2" key="2">
    <citation type="submission" date="2020-02" db="EMBL/GenBank/DDBJ databases">
        <authorList>
            <person name="Littmann E."/>
            <person name="Sorbara M."/>
        </authorList>
    </citation>
    <scope>NUCLEOTIDE SEQUENCE</scope>
    <source>
        <strain evidence="2">MSK.1.17</strain>
    </source>
</reference>
<evidence type="ECO:0000313" key="3">
    <source>
        <dbReference type="Proteomes" id="UP000669239"/>
    </source>
</evidence>
<reference evidence="1" key="3">
    <citation type="submission" date="2022-01" db="EMBL/GenBank/DDBJ databases">
        <title>Collection of gut derived symbiotic bacterial strains cultured from healthy donors.</title>
        <authorList>
            <person name="Lin H."/>
            <person name="Kohout C."/>
            <person name="Waligurski E."/>
            <person name="Pamer E.G."/>
        </authorList>
    </citation>
    <scope>NUCLEOTIDE SEQUENCE</scope>
    <source>
        <strain evidence="1">DFI.6.55</strain>
    </source>
</reference>
<gene>
    <name evidence="2" type="ORF">G5B36_08880</name>
    <name evidence="1" type="ORF">L0N08_17830</name>
</gene>
<dbReference type="Gene3D" id="3.40.50.1000">
    <property type="entry name" value="HAD superfamily/HAD-like"/>
    <property type="match status" value="1"/>
</dbReference>
<dbReference type="Pfam" id="PF00702">
    <property type="entry name" value="Hydrolase"/>
    <property type="match status" value="1"/>
</dbReference>
<keyword evidence="1" id="KW-0378">Hydrolase</keyword>
<dbReference type="Proteomes" id="UP001299608">
    <property type="component" value="Unassembled WGS sequence"/>
</dbReference>
<comment type="caution">
    <text evidence="1">The sequence shown here is derived from an EMBL/GenBank/DDBJ whole genome shotgun (WGS) entry which is preliminary data.</text>
</comment>
<dbReference type="SUPFAM" id="SSF56784">
    <property type="entry name" value="HAD-like"/>
    <property type="match status" value="1"/>
</dbReference>
<evidence type="ECO:0000313" key="4">
    <source>
        <dbReference type="Proteomes" id="UP001299608"/>
    </source>
</evidence>
<dbReference type="EMBL" id="JAKNGE010000023">
    <property type="protein sequence ID" value="MCG4747288.1"/>
    <property type="molecule type" value="Genomic_DNA"/>
</dbReference>
<dbReference type="EMBL" id="JAAITT010000010">
    <property type="protein sequence ID" value="NSJ48812.1"/>
    <property type="molecule type" value="Genomic_DNA"/>
</dbReference>
<accession>A0AAW5BVG2</accession>
<proteinExistence type="predicted"/>
<dbReference type="GO" id="GO:0016787">
    <property type="term" value="F:hydrolase activity"/>
    <property type="evidence" value="ECO:0007669"/>
    <property type="project" value="UniProtKB-KW"/>
</dbReference>
<keyword evidence="3" id="KW-1185">Reference proteome</keyword>
<protein>
    <submittedName>
        <fullName evidence="1">HAD family hydrolase</fullName>
    </submittedName>
</protein>
<dbReference type="RefSeq" id="WP_117561851.1">
    <property type="nucleotide sequence ID" value="NZ_JAAITT010000010.1"/>
</dbReference>
<organism evidence="1 4">
    <name type="scientific">Enterocloster aldenensis</name>
    <dbReference type="NCBI Taxonomy" id="358742"/>
    <lineage>
        <taxon>Bacteria</taxon>
        <taxon>Bacillati</taxon>
        <taxon>Bacillota</taxon>
        <taxon>Clostridia</taxon>
        <taxon>Lachnospirales</taxon>
        <taxon>Lachnospiraceae</taxon>
        <taxon>Enterocloster</taxon>
    </lineage>
</organism>